<name>F9W823_TRYCI</name>
<evidence type="ECO:0000259" key="5">
    <source>
        <dbReference type="Pfam" id="PF00177"/>
    </source>
</evidence>
<reference evidence="6 7" key="2">
    <citation type="journal article" date="2012" name="Proc. Natl. Acad. Sci. U.S.A.">
        <title>Antigenic diversity is generated by distinct evolutionary mechanisms in African trypanosome species.</title>
        <authorList>
            <person name="Jackson A.P."/>
            <person name="Berry A."/>
            <person name="Aslett M."/>
            <person name="Allison H.C."/>
            <person name="Burton P."/>
            <person name="Vavrova-Anderson J."/>
            <person name="Brown R."/>
            <person name="Browne H."/>
            <person name="Corton N."/>
            <person name="Hauser H."/>
            <person name="Gamble J."/>
            <person name="Gilderthorp R."/>
            <person name="Marcello L."/>
            <person name="McQuillan J."/>
            <person name="Otto T.D."/>
            <person name="Quail M.A."/>
            <person name="Sanders M.J."/>
            <person name="van Tonder A."/>
            <person name="Ginger M.L."/>
            <person name="Field M.C."/>
            <person name="Barry J.D."/>
            <person name="Hertz-Fowler C."/>
            <person name="Berriman M."/>
        </authorList>
    </citation>
    <scope>NUCLEOTIDE SEQUENCE [LARGE SCALE GENOMIC DNA]</scope>
    <source>
        <strain evidence="6 7">IL3000</strain>
    </source>
</reference>
<dbReference type="VEuPathDB" id="TriTrypDB:TcIL3000_0_41070"/>
<keyword evidence="3 4" id="KW-0687">Ribonucleoprotein</keyword>
<dbReference type="PROSITE" id="PS00052">
    <property type="entry name" value="RIBOSOMAL_S7"/>
    <property type="match status" value="1"/>
</dbReference>
<dbReference type="EMBL" id="CAEQ01001123">
    <property type="protein sequence ID" value="CCD13349.1"/>
    <property type="molecule type" value="Genomic_DNA"/>
</dbReference>
<feature type="domain" description="Small ribosomal subunit protein uS7" evidence="5">
    <location>
        <begin position="32"/>
        <end position="149"/>
    </location>
</feature>
<protein>
    <submittedName>
        <fullName evidence="6">WGS project CAEQ00000000 data, annotated contig 1693</fullName>
    </submittedName>
</protein>
<proteinExistence type="inferred from homology"/>
<dbReference type="InterPro" id="IPR020606">
    <property type="entry name" value="Ribosomal_uS7_CS"/>
</dbReference>
<sequence>MKKSIMSVKAPKLFNKWSYDNLQTAEIALSDYITRTPTYVPHSAGRWQKKRFRKARIPIVERLTNGLMFKGRGNGKKLQAVRLVRHTLDIIHLLTDQNPIQVVIDAVSKGAPREDSTRVGAGGVVRRPSRRVSLMRRGNEAIYLMCKGAPRLLSQPENPSRMSCRRDRERVEGQLQFLRLQEEG</sequence>
<reference evidence="7" key="1">
    <citation type="submission" date="2011-07" db="EMBL/GenBank/DDBJ databases">
        <title>Divergent evolution of antigenic variation in African trypanosomes.</title>
        <authorList>
            <person name="Jackson A.P."/>
            <person name="Berry A."/>
            <person name="Allison H.C."/>
            <person name="Burton P."/>
            <person name="Anderson J."/>
            <person name="Aslett M."/>
            <person name="Brown R."/>
            <person name="Corton N."/>
            <person name="Harris D."/>
            <person name="Hauser H."/>
            <person name="Gamble J."/>
            <person name="Gilderthorp R."/>
            <person name="McQuillan J."/>
            <person name="Quail M.A."/>
            <person name="Sanders M."/>
            <person name="Van Tonder A."/>
            <person name="Ginger M.L."/>
            <person name="Donelson J.E."/>
            <person name="Field M.C."/>
            <person name="Barry J.D."/>
            <person name="Berriman M."/>
            <person name="Hertz-Fowler C."/>
        </authorList>
    </citation>
    <scope>NUCLEOTIDE SEQUENCE [LARGE SCALE GENOMIC DNA]</scope>
    <source>
        <strain evidence="7">IL3000</strain>
    </source>
</reference>
<dbReference type="GO" id="GO:1990904">
    <property type="term" value="C:ribonucleoprotein complex"/>
    <property type="evidence" value="ECO:0007669"/>
    <property type="project" value="UniProtKB-KW"/>
</dbReference>
<evidence type="ECO:0000256" key="1">
    <source>
        <dbReference type="ARBA" id="ARBA00007151"/>
    </source>
</evidence>
<dbReference type="GO" id="GO:0003735">
    <property type="term" value="F:structural constituent of ribosome"/>
    <property type="evidence" value="ECO:0007669"/>
    <property type="project" value="InterPro"/>
</dbReference>
<evidence type="ECO:0000256" key="3">
    <source>
        <dbReference type="ARBA" id="ARBA00023274"/>
    </source>
</evidence>
<comment type="caution">
    <text evidence="6">The sequence shown here is derived from an EMBL/GenBank/DDBJ whole genome shotgun (WGS) entry which is preliminary data.</text>
</comment>
<dbReference type="SUPFAM" id="SSF47973">
    <property type="entry name" value="Ribosomal protein S7"/>
    <property type="match status" value="1"/>
</dbReference>
<evidence type="ECO:0000256" key="4">
    <source>
        <dbReference type="RuleBase" id="RU003619"/>
    </source>
</evidence>
<dbReference type="Pfam" id="PF00177">
    <property type="entry name" value="Ribosomal_S7"/>
    <property type="match status" value="1"/>
</dbReference>
<dbReference type="GO" id="GO:0006412">
    <property type="term" value="P:translation"/>
    <property type="evidence" value="ECO:0007669"/>
    <property type="project" value="InterPro"/>
</dbReference>
<dbReference type="AlphaFoldDB" id="F9W823"/>
<dbReference type="GO" id="GO:0005840">
    <property type="term" value="C:ribosome"/>
    <property type="evidence" value="ECO:0007669"/>
    <property type="project" value="UniProtKB-KW"/>
</dbReference>
<dbReference type="Proteomes" id="UP000000702">
    <property type="component" value="Unassembled WGS sequence"/>
</dbReference>
<dbReference type="OMA" id="TQPNYEV"/>
<accession>F9W823</accession>
<evidence type="ECO:0000313" key="7">
    <source>
        <dbReference type="Proteomes" id="UP000000702"/>
    </source>
</evidence>
<organism evidence="6 7">
    <name type="scientific">Trypanosoma congolense (strain IL3000)</name>
    <dbReference type="NCBI Taxonomy" id="1068625"/>
    <lineage>
        <taxon>Eukaryota</taxon>
        <taxon>Discoba</taxon>
        <taxon>Euglenozoa</taxon>
        <taxon>Kinetoplastea</taxon>
        <taxon>Metakinetoplastina</taxon>
        <taxon>Trypanosomatida</taxon>
        <taxon>Trypanosomatidae</taxon>
        <taxon>Trypanosoma</taxon>
        <taxon>Nannomonas</taxon>
    </lineage>
</organism>
<dbReference type="InterPro" id="IPR036823">
    <property type="entry name" value="Ribosomal_uS7_dom_sf"/>
</dbReference>
<dbReference type="InterPro" id="IPR023798">
    <property type="entry name" value="Ribosomal_uS7_dom"/>
</dbReference>
<comment type="similarity">
    <text evidence="1 4">Belongs to the universal ribosomal protein uS7 family.</text>
</comment>
<dbReference type="PANTHER" id="PTHR11205">
    <property type="entry name" value="RIBOSOMAL PROTEIN S7"/>
    <property type="match status" value="1"/>
</dbReference>
<dbReference type="GO" id="GO:0003723">
    <property type="term" value="F:RNA binding"/>
    <property type="evidence" value="ECO:0007669"/>
    <property type="project" value="InterPro"/>
</dbReference>
<keyword evidence="7" id="KW-1185">Reference proteome</keyword>
<keyword evidence="2 4" id="KW-0689">Ribosomal protein</keyword>
<dbReference type="Gene3D" id="1.10.455.10">
    <property type="entry name" value="Ribosomal protein S7 domain"/>
    <property type="match status" value="1"/>
</dbReference>
<evidence type="ECO:0000313" key="6">
    <source>
        <dbReference type="EMBL" id="CCD13349.1"/>
    </source>
</evidence>
<evidence type="ECO:0000256" key="2">
    <source>
        <dbReference type="ARBA" id="ARBA00022980"/>
    </source>
</evidence>
<dbReference type="InterPro" id="IPR000235">
    <property type="entry name" value="Ribosomal_uS7"/>
</dbReference>
<gene>
    <name evidence="6" type="ORF">TCIL3000_0_41070</name>
</gene>